<dbReference type="EMBL" id="CP014519">
    <property type="protein sequence ID" value="AMM34815.1"/>
    <property type="molecule type" value="Genomic_DNA"/>
</dbReference>
<protein>
    <submittedName>
        <fullName evidence="2">Uncharacterized protein</fullName>
    </submittedName>
</protein>
<gene>
    <name evidence="2" type="ORF">SA2016_4163</name>
</gene>
<keyword evidence="2" id="KW-0614">Plasmid</keyword>
<dbReference type="Proteomes" id="UP000070134">
    <property type="component" value="Plasmid pSA01"/>
</dbReference>
<dbReference type="PATRIC" id="fig|37927.3.peg.4274"/>
<dbReference type="Gene3D" id="1.10.10.10">
    <property type="entry name" value="Winged helix-like DNA-binding domain superfamily/Winged helix DNA-binding domain"/>
    <property type="match status" value="1"/>
</dbReference>
<keyword evidence="3" id="KW-1185">Reference proteome</keyword>
<evidence type="ECO:0000313" key="2">
    <source>
        <dbReference type="EMBL" id="AMM34815.1"/>
    </source>
</evidence>
<feature type="region of interest" description="Disordered" evidence="1">
    <location>
        <begin position="231"/>
        <end position="254"/>
    </location>
</feature>
<evidence type="ECO:0000256" key="1">
    <source>
        <dbReference type="SAM" id="MobiDB-lite"/>
    </source>
</evidence>
<accession>A0A127A870</accession>
<organism evidence="2 3">
    <name type="scientific">Sinomonas atrocyanea</name>
    <dbReference type="NCBI Taxonomy" id="37927"/>
    <lineage>
        <taxon>Bacteria</taxon>
        <taxon>Bacillati</taxon>
        <taxon>Actinomycetota</taxon>
        <taxon>Actinomycetes</taxon>
        <taxon>Micrococcales</taxon>
        <taxon>Micrococcaceae</taxon>
        <taxon>Sinomonas</taxon>
    </lineage>
</organism>
<name>A0A127A870_9MICC</name>
<reference evidence="2 3" key="1">
    <citation type="submission" date="2016-02" db="EMBL/GenBank/DDBJ databases">
        <title>Complete genome of Sinomonas atrocyanea KCTC 3377.</title>
        <authorList>
            <person name="Kim K.M."/>
        </authorList>
    </citation>
    <scope>NUCLEOTIDE SEQUENCE [LARGE SCALE GENOMIC DNA]</scope>
    <source>
        <strain evidence="2 3">KCTC 3377</strain>
        <plasmid evidence="2 3">pSA01</plasmid>
    </source>
</reference>
<geneLocation type="plasmid" evidence="2 3">
    <name>pSA01</name>
</geneLocation>
<proteinExistence type="predicted"/>
<sequence>MPTSLHAVLPERDLKTDSHVGVSAIATPSAQVTPEQAWALAPLIAGQPAYRAGQWVRGKFQYPGTPRKLTAAPPRAPAAVLIHDAAGRVTTLCLDLDTSKATQDVVNADAERLGTLLASCGLRYVEDSSPAGGRHLYVPLAEPMDGAEARELVAALARTAPSMDASPHQNPSTGCIRVPGALHKRGGYQQLITPLAAAYDTLRRRNTAEDIDRLRRALAPELRRNRQEAALRAKATGTPQSFQGARAASSCRPAGGWQSPLRTIAQTGLFDTARYRTPSEARMAVLNHFAACGWTLEQVRGELSGQFRGLASLYQSPAQLARLLEAEWTKALEFTVTRQGKKYAPKSDTSLTEPTGGAPSAAAIHQLVNDLENVLYAVLDARFQKYGREGIGLRFLLRAVLAYMRTMETNILDVGCRTFALALGQHHSTVARLLRRLAQLSDGMVTKIADARHRNADVYLIELPQQHRELARDLSWRQGKIHAVRAVFRVLGPAAALAYEAIERGRVSPTAKEVAQHARIGVSTAERALAEMSALGMIHRDQDKRWHITHTTNLTQLAQRLGADQDVAAQLTVHREQRRRWHDWLDRHNPDHQLTEADLYDPETDEYWPPPGLYTDSAAVWTIPTAC</sequence>
<dbReference type="InterPro" id="IPR036388">
    <property type="entry name" value="WH-like_DNA-bd_sf"/>
</dbReference>
<dbReference type="AlphaFoldDB" id="A0A127A870"/>
<evidence type="ECO:0000313" key="3">
    <source>
        <dbReference type="Proteomes" id="UP000070134"/>
    </source>
</evidence>
<dbReference type="KEGG" id="satk:SA2016_4163"/>